<organism evidence="2 3">
    <name type="scientific">Candidatus Yanofskybacteria bacterium CG10_big_fil_rev_8_21_14_0_10_36_16</name>
    <dbReference type="NCBI Taxonomy" id="1975096"/>
    <lineage>
        <taxon>Bacteria</taxon>
        <taxon>Candidatus Yanofskyibacteriota</taxon>
    </lineage>
</organism>
<dbReference type="EMBL" id="PCXQ01000004">
    <property type="protein sequence ID" value="PJE51000.1"/>
    <property type="molecule type" value="Genomic_DNA"/>
</dbReference>
<proteinExistence type="predicted"/>
<keyword evidence="1" id="KW-0812">Transmembrane</keyword>
<comment type="caution">
    <text evidence="2">The sequence shown here is derived from an EMBL/GenBank/DDBJ whole genome shotgun (WGS) entry which is preliminary data.</text>
</comment>
<feature type="transmembrane region" description="Helical" evidence="1">
    <location>
        <begin position="33"/>
        <end position="57"/>
    </location>
</feature>
<evidence type="ECO:0000256" key="1">
    <source>
        <dbReference type="SAM" id="Phobius"/>
    </source>
</evidence>
<accession>A0A2J0Q7E9</accession>
<keyword evidence="1" id="KW-0472">Membrane</keyword>
<evidence type="ECO:0000313" key="2">
    <source>
        <dbReference type="EMBL" id="PJE51000.1"/>
    </source>
</evidence>
<evidence type="ECO:0000313" key="3">
    <source>
        <dbReference type="Proteomes" id="UP000228496"/>
    </source>
</evidence>
<keyword evidence="1" id="KW-1133">Transmembrane helix</keyword>
<reference evidence="2 3" key="1">
    <citation type="submission" date="2017-09" db="EMBL/GenBank/DDBJ databases">
        <title>Depth-based differentiation of microbial function through sediment-hosted aquifers and enrichment of novel symbionts in the deep terrestrial subsurface.</title>
        <authorList>
            <person name="Probst A.J."/>
            <person name="Ladd B."/>
            <person name="Jarett J.K."/>
            <person name="Geller-Mcgrath D.E."/>
            <person name="Sieber C.M."/>
            <person name="Emerson J.B."/>
            <person name="Anantharaman K."/>
            <person name="Thomas B.C."/>
            <person name="Malmstrom R."/>
            <person name="Stieglmeier M."/>
            <person name="Klingl A."/>
            <person name="Woyke T."/>
            <person name="Ryan C.M."/>
            <person name="Banfield J.F."/>
        </authorList>
    </citation>
    <scope>NUCLEOTIDE SEQUENCE [LARGE SCALE GENOMIC DNA]</scope>
    <source>
        <strain evidence="2">CG10_big_fil_rev_8_21_14_0_10_36_16</strain>
    </source>
</reference>
<dbReference type="AlphaFoldDB" id="A0A2J0Q7E9"/>
<name>A0A2J0Q7E9_9BACT</name>
<gene>
    <name evidence="2" type="ORF">COV29_01835</name>
</gene>
<protein>
    <submittedName>
        <fullName evidence="2">Uncharacterized protein</fullName>
    </submittedName>
</protein>
<sequence length="65" mass="7355">MDAPTRALPLVGGEIHDWYYMLDHLNLLYQAEIIGTIINVIGFLIIIFATIWGIAVVERKRLSVS</sequence>
<dbReference type="Proteomes" id="UP000228496">
    <property type="component" value="Unassembled WGS sequence"/>
</dbReference>